<proteinExistence type="predicted"/>
<evidence type="ECO:0000313" key="2">
    <source>
        <dbReference type="WBParaSite" id="Minc3s01377g23282"/>
    </source>
</evidence>
<name>A0A914MEW7_MELIC</name>
<accession>A0A914MEW7</accession>
<reference evidence="2" key="1">
    <citation type="submission" date="2022-11" db="UniProtKB">
        <authorList>
            <consortium name="WormBaseParasite"/>
        </authorList>
    </citation>
    <scope>IDENTIFICATION</scope>
</reference>
<evidence type="ECO:0000313" key="1">
    <source>
        <dbReference type="Proteomes" id="UP000887563"/>
    </source>
</evidence>
<protein>
    <submittedName>
        <fullName evidence="2">Uncharacterized protein</fullName>
    </submittedName>
</protein>
<dbReference type="AlphaFoldDB" id="A0A914MEW7"/>
<sequence length="86" mass="10119">MSLRFTISFQSFQQKCSALLNISNFYKTVNNLLKNQWFSIWPLADQHLRKCRSIIWMCSQNLSHLVKIISKALNNFMWHTAAKVNA</sequence>
<organism evidence="1 2">
    <name type="scientific">Meloidogyne incognita</name>
    <name type="common">Southern root-knot nematode worm</name>
    <name type="synonym">Oxyuris incognita</name>
    <dbReference type="NCBI Taxonomy" id="6306"/>
    <lineage>
        <taxon>Eukaryota</taxon>
        <taxon>Metazoa</taxon>
        <taxon>Ecdysozoa</taxon>
        <taxon>Nematoda</taxon>
        <taxon>Chromadorea</taxon>
        <taxon>Rhabditida</taxon>
        <taxon>Tylenchina</taxon>
        <taxon>Tylenchomorpha</taxon>
        <taxon>Tylenchoidea</taxon>
        <taxon>Meloidogynidae</taxon>
        <taxon>Meloidogyninae</taxon>
        <taxon>Meloidogyne</taxon>
        <taxon>Meloidogyne incognita group</taxon>
    </lineage>
</organism>
<keyword evidence="1" id="KW-1185">Reference proteome</keyword>
<dbReference type="Proteomes" id="UP000887563">
    <property type="component" value="Unplaced"/>
</dbReference>
<dbReference type="WBParaSite" id="Minc3s01377g23282">
    <property type="protein sequence ID" value="Minc3s01377g23282"/>
    <property type="gene ID" value="Minc3s01377g23282"/>
</dbReference>